<keyword evidence="3" id="KW-1185">Reference proteome</keyword>
<dbReference type="SMART" id="SM00065">
    <property type="entry name" value="GAF"/>
    <property type="match status" value="1"/>
</dbReference>
<reference evidence="2 3" key="1">
    <citation type="submission" date="2020-08" db="EMBL/GenBank/DDBJ databases">
        <title>Genomic Encyclopedia of Type Strains, Phase III (KMG-III): the genomes of soil and plant-associated and newly described type strains.</title>
        <authorList>
            <person name="Whitman W."/>
        </authorList>
    </citation>
    <scope>NUCLEOTIDE SEQUENCE [LARGE SCALE GENOMIC DNA]</scope>
    <source>
        <strain evidence="2 3">CECT 8654</strain>
    </source>
</reference>
<dbReference type="InterPro" id="IPR003018">
    <property type="entry name" value="GAF"/>
</dbReference>
<comment type="caution">
    <text evidence="2">The sequence shown here is derived from an EMBL/GenBank/DDBJ whole genome shotgun (WGS) entry which is preliminary data.</text>
</comment>
<dbReference type="InterPro" id="IPR000160">
    <property type="entry name" value="GGDEF_dom"/>
</dbReference>
<dbReference type="SUPFAM" id="SSF55781">
    <property type="entry name" value="GAF domain-like"/>
    <property type="match status" value="1"/>
</dbReference>
<feature type="domain" description="GGDEF" evidence="1">
    <location>
        <begin position="194"/>
        <end position="329"/>
    </location>
</feature>
<dbReference type="InterPro" id="IPR029016">
    <property type="entry name" value="GAF-like_dom_sf"/>
</dbReference>
<dbReference type="RefSeq" id="WP_183411433.1">
    <property type="nucleotide sequence ID" value="NZ_JACHWY010000003.1"/>
</dbReference>
<dbReference type="Pfam" id="PF00990">
    <property type="entry name" value="GGDEF"/>
    <property type="match status" value="1"/>
</dbReference>
<dbReference type="AlphaFoldDB" id="A0A7W4Z6M1"/>
<dbReference type="NCBIfam" id="TIGR00254">
    <property type="entry name" value="GGDEF"/>
    <property type="match status" value="1"/>
</dbReference>
<accession>A0A7W4Z6M1</accession>
<proteinExistence type="predicted"/>
<dbReference type="SMART" id="SM00267">
    <property type="entry name" value="GGDEF"/>
    <property type="match status" value="1"/>
</dbReference>
<dbReference type="CDD" id="cd01949">
    <property type="entry name" value="GGDEF"/>
    <property type="match status" value="1"/>
</dbReference>
<sequence length="329" mass="36864">MLAPKYPENEAERLEELLALEVLDTPNEDRFDRITRLASRLLHKPIALVSLVDADRQWFKSRTGLSATETSREISFCGHVVQNAEPLIVEDTLLDPRFADNPLVVSGLEMRFYAGFPLFSKQGCVLGTLCVIDQKPSALSTSDRRALTELARLVERELYCQMPNYTDPVTTLASRSGFYGLAGKVLQTPCSSLLPATMVSLDIKGFRDINVMQGRAQGDKILHSFGDAISHFFRGTDLIGRIGADEFGLLMLGCSRTWAKRRVHAFEEHMVSRGLDGNGLCPIHFSHTVVAYSPETHKSAEHLMMEVNRQMYWQHPSTALGQRKNGRRV</sequence>
<dbReference type="PANTHER" id="PTHR43102:SF2">
    <property type="entry name" value="GAF DOMAIN-CONTAINING PROTEIN"/>
    <property type="match status" value="1"/>
</dbReference>
<dbReference type="Proteomes" id="UP000537130">
    <property type="component" value="Unassembled WGS sequence"/>
</dbReference>
<organism evidence="2 3">
    <name type="scientific">Litorivivens lipolytica</name>
    <dbReference type="NCBI Taxonomy" id="1524264"/>
    <lineage>
        <taxon>Bacteria</taxon>
        <taxon>Pseudomonadati</taxon>
        <taxon>Pseudomonadota</taxon>
        <taxon>Gammaproteobacteria</taxon>
        <taxon>Litorivivens</taxon>
    </lineage>
</organism>
<dbReference type="EMBL" id="JACHWY010000003">
    <property type="protein sequence ID" value="MBB3048664.1"/>
    <property type="molecule type" value="Genomic_DNA"/>
</dbReference>
<dbReference type="Gene3D" id="3.30.70.270">
    <property type="match status" value="1"/>
</dbReference>
<dbReference type="InterPro" id="IPR029787">
    <property type="entry name" value="Nucleotide_cyclase"/>
</dbReference>
<dbReference type="PROSITE" id="PS50887">
    <property type="entry name" value="GGDEF"/>
    <property type="match status" value="1"/>
</dbReference>
<dbReference type="InterPro" id="IPR043128">
    <property type="entry name" value="Rev_trsase/Diguanyl_cyclase"/>
</dbReference>
<protein>
    <submittedName>
        <fullName evidence="2">Diguanylate cyclase (GGDEF)-like protein</fullName>
    </submittedName>
</protein>
<evidence type="ECO:0000259" key="1">
    <source>
        <dbReference type="PROSITE" id="PS50887"/>
    </source>
</evidence>
<name>A0A7W4Z6M1_9GAMM</name>
<dbReference type="SUPFAM" id="SSF55073">
    <property type="entry name" value="Nucleotide cyclase"/>
    <property type="match status" value="1"/>
</dbReference>
<gene>
    <name evidence="2" type="ORF">FHR99_002938</name>
</gene>
<dbReference type="Gene3D" id="3.30.450.40">
    <property type="match status" value="1"/>
</dbReference>
<evidence type="ECO:0000313" key="3">
    <source>
        <dbReference type="Proteomes" id="UP000537130"/>
    </source>
</evidence>
<dbReference type="PANTHER" id="PTHR43102">
    <property type="entry name" value="SLR1143 PROTEIN"/>
    <property type="match status" value="1"/>
</dbReference>
<evidence type="ECO:0000313" key="2">
    <source>
        <dbReference type="EMBL" id="MBB3048664.1"/>
    </source>
</evidence>
<dbReference type="Pfam" id="PF01590">
    <property type="entry name" value="GAF"/>
    <property type="match status" value="1"/>
</dbReference>